<feature type="transmembrane region" description="Helical" evidence="4">
    <location>
        <begin position="99"/>
        <end position="123"/>
    </location>
</feature>
<dbReference type="GO" id="GO:0043565">
    <property type="term" value="F:sequence-specific DNA binding"/>
    <property type="evidence" value="ECO:0007669"/>
    <property type="project" value="InterPro"/>
</dbReference>
<dbReference type="HOGENOM" id="CLU_041408_1_1_10"/>
<dbReference type="PROSITE" id="PS00041">
    <property type="entry name" value="HTH_ARAC_FAMILY_1"/>
    <property type="match status" value="1"/>
</dbReference>
<organism evidence="6 7">
    <name type="scientific">Cellulophaga algicola (strain DSM 14237 / IC166 / ACAM 630)</name>
    <dbReference type="NCBI Taxonomy" id="688270"/>
    <lineage>
        <taxon>Bacteria</taxon>
        <taxon>Pseudomonadati</taxon>
        <taxon>Bacteroidota</taxon>
        <taxon>Flavobacteriia</taxon>
        <taxon>Flavobacteriales</taxon>
        <taxon>Flavobacteriaceae</taxon>
        <taxon>Cellulophaga</taxon>
    </lineage>
</organism>
<keyword evidence="4" id="KW-0472">Membrane</keyword>
<reference evidence="6 7" key="1">
    <citation type="journal article" date="2010" name="Stand. Genomic Sci.">
        <title>Complete genome sequence of Cellulophaga algicola type strain (IC166).</title>
        <authorList>
            <person name="Abt B."/>
            <person name="Lu M."/>
            <person name="Misra M."/>
            <person name="Han C."/>
            <person name="Nolan M."/>
            <person name="Lucas S."/>
            <person name="Hammon N."/>
            <person name="Deshpande S."/>
            <person name="Cheng J.F."/>
            <person name="Tapia R."/>
            <person name="Goodwin L."/>
            <person name="Pitluck S."/>
            <person name="Liolios K."/>
            <person name="Pagani I."/>
            <person name="Ivanova N."/>
            <person name="Mavromatis K."/>
            <person name="Ovchinikova G."/>
            <person name="Pati A."/>
            <person name="Chen A."/>
            <person name="Palaniappan K."/>
            <person name="Land M."/>
            <person name="Hauser L."/>
            <person name="Chang Y.J."/>
            <person name="Jeffries C.D."/>
            <person name="Detter J.C."/>
            <person name="Brambilla E."/>
            <person name="Rohde M."/>
            <person name="Tindall B.J."/>
            <person name="Goker M."/>
            <person name="Woyke T."/>
            <person name="Bristow J."/>
            <person name="Eisen J.A."/>
            <person name="Markowitz V."/>
            <person name="Hugenholtz P."/>
            <person name="Kyrpides N.C."/>
            <person name="Klenk H.P."/>
            <person name="Lapidus A."/>
        </authorList>
    </citation>
    <scope>NUCLEOTIDE SEQUENCE [LARGE SCALE GENOMIC DNA]</scope>
    <source>
        <strain evidence="7">DSM 14237 / IC166 / ACAM 630</strain>
    </source>
</reference>
<keyword evidence="2" id="KW-0238">DNA-binding</keyword>
<dbReference type="Proteomes" id="UP000008634">
    <property type="component" value="Chromosome"/>
</dbReference>
<dbReference type="InterPro" id="IPR018062">
    <property type="entry name" value="HTH_AraC-typ_CS"/>
</dbReference>
<dbReference type="PANTHER" id="PTHR43280">
    <property type="entry name" value="ARAC-FAMILY TRANSCRIPTIONAL REGULATOR"/>
    <property type="match status" value="1"/>
</dbReference>
<evidence type="ECO:0000313" key="6">
    <source>
        <dbReference type="EMBL" id="ADV50580.1"/>
    </source>
</evidence>
<feature type="transmembrane region" description="Helical" evidence="4">
    <location>
        <begin position="6"/>
        <end position="22"/>
    </location>
</feature>
<keyword evidence="7" id="KW-1185">Reference proteome</keyword>
<protein>
    <submittedName>
        <fullName evidence="6">Transcriptional regulator, AraC family</fullName>
    </submittedName>
</protein>
<feature type="domain" description="HTH araC/xylS-type" evidence="5">
    <location>
        <begin position="272"/>
        <end position="376"/>
    </location>
</feature>
<feature type="transmembrane region" description="Helical" evidence="4">
    <location>
        <begin position="135"/>
        <end position="159"/>
    </location>
</feature>
<dbReference type="Pfam" id="PF12833">
    <property type="entry name" value="HTH_18"/>
    <property type="match status" value="1"/>
</dbReference>
<keyword evidence="3" id="KW-0804">Transcription</keyword>
<dbReference type="PANTHER" id="PTHR43280:SF29">
    <property type="entry name" value="ARAC-FAMILY TRANSCRIPTIONAL REGULATOR"/>
    <property type="match status" value="1"/>
</dbReference>
<feature type="transmembrane region" description="Helical" evidence="4">
    <location>
        <begin position="201"/>
        <end position="222"/>
    </location>
</feature>
<dbReference type="OrthoDB" id="9779074at2"/>
<keyword evidence="4" id="KW-0812">Transmembrane</keyword>
<dbReference type="Gene3D" id="1.10.10.60">
    <property type="entry name" value="Homeodomain-like"/>
    <property type="match status" value="2"/>
</dbReference>
<feature type="transmembrane region" description="Helical" evidence="4">
    <location>
        <begin position="34"/>
        <end position="51"/>
    </location>
</feature>
<evidence type="ECO:0000259" key="5">
    <source>
        <dbReference type="PROSITE" id="PS01124"/>
    </source>
</evidence>
<sequence>MIYITLLNIAIFQGIILSIIILKSPLFKGVANKYLAYAIFTLSLLLLNLVFEITEAYNTIPLLRFFDDIEWAFIFPVFIFLFVVNKVNHPIKNSKKLWWMFLPIGYSAIIGIINDLDVVAGIYDIPNSGIRLFEVLYQIELFLAVIFIPAILIYTYSFIKFSKEKQEKQLLTFLWSIVFTLLFSWVIAIIVFLFLQYDISFFMKIIALFATFLIHWTAYIGIYKYKLAKDKAGINTLLNNDFLVPYNNVPTDIPNKKNDKKEAFTIDNPYYKKLEVLCKSHQIYRDNTLSREKIAIKLGISAGYVSQLVNSITEGNFTNYINRYRVEAVKKMISDSKFENYSLLAIGLESGFTSKTTFYKAFKKITGMTPKEYRKSQK</sequence>
<dbReference type="SUPFAM" id="SSF46689">
    <property type="entry name" value="Homeodomain-like"/>
    <property type="match status" value="1"/>
</dbReference>
<dbReference type="SMART" id="SM00342">
    <property type="entry name" value="HTH_ARAC"/>
    <property type="match status" value="1"/>
</dbReference>
<feature type="transmembrane region" description="Helical" evidence="4">
    <location>
        <begin position="171"/>
        <end position="195"/>
    </location>
</feature>
<dbReference type="RefSeq" id="WP_013552038.1">
    <property type="nucleotide sequence ID" value="NC_014934.1"/>
</dbReference>
<keyword evidence="4" id="KW-1133">Transmembrane helix</keyword>
<gene>
    <name evidence="6" type="ordered locus">Celal_3314</name>
</gene>
<dbReference type="PRINTS" id="PR00032">
    <property type="entry name" value="HTHARAC"/>
</dbReference>
<dbReference type="GO" id="GO:0003700">
    <property type="term" value="F:DNA-binding transcription factor activity"/>
    <property type="evidence" value="ECO:0007669"/>
    <property type="project" value="InterPro"/>
</dbReference>
<dbReference type="STRING" id="688270.Celal_3314"/>
<dbReference type="InterPro" id="IPR009057">
    <property type="entry name" value="Homeodomain-like_sf"/>
</dbReference>
<dbReference type="AlphaFoldDB" id="E6X621"/>
<dbReference type="eggNOG" id="COG2207">
    <property type="taxonomic scope" value="Bacteria"/>
</dbReference>
<dbReference type="EMBL" id="CP002453">
    <property type="protein sequence ID" value="ADV50580.1"/>
    <property type="molecule type" value="Genomic_DNA"/>
</dbReference>
<dbReference type="InterPro" id="IPR018060">
    <property type="entry name" value="HTH_AraC"/>
</dbReference>
<proteinExistence type="predicted"/>
<dbReference type="PROSITE" id="PS01124">
    <property type="entry name" value="HTH_ARAC_FAMILY_2"/>
    <property type="match status" value="1"/>
</dbReference>
<feature type="transmembrane region" description="Helical" evidence="4">
    <location>
        <begin position="71"/>
        <end position="87"/>
    </location>
</feature>
<name>E6X621_CELAD</name>
<evidence type="ECO:0000256" key="1">
    <source>
        <dbReference type="ARBA" id="ARBA00023015"/>
    </source>
</evidence>
<evidence type="ECO:0000256" key="2">
    <source>
        <dbReference type="ARBA" id="ARBA00023125"/>
    </source>
</evidence>
<dbReference type="InterPro" id="IPR020449">
    <property type="entry name" value="Tscrpt_reg_AraC-type_HTH"/>
</dbReference>
<evidence type="ECO:0000313" key="7">
    <source>
        <dbReference type="Proteomes" id="UP000008634"/>
    </source>
</evidence>
<dbReference type="KEGG" id="cao:Celal_3314"/>
<accession>E6X621</accession>
<evidence type="ECO:0000256" key="4">
    <source>
        <dbReference type="SAM" id="Phobius"/>
    </source>
</evidence>
<evidence type="ECO:0000256" key="3">
    <source>
        <dbReference type="ARBA" id="ARBA00023163"/>
    </source>
</evidence>
<keyword evidence="1" id="KW-0805">Transcription regulation</keyword>